<proteinExistence type="predicted"/>
<reference evidence="1" key="1">
    <citation type="submission" date="2021-06" db="EMBL/GenBank/DDBJ databases">
        <authorList>
            <person name="Kallberg Y."/>
            <person name="Tangrot J."/>
            <person name="Rosling A."/>
        </authorList>
    </citation>
    <scope>NUCLEOTIDE SEQUENCE</scope>
    <source>
        <strain evidence="1">MA461A</strain>
    </source>
</reference>
<dbReference type="Proteomes" id="UP000789920">
    <property type="component" value="Unassembled WGS sequence"/>
</dbReference>
<dbReference type="EMBL" id="CAJVQC010003443">
    <property type="protein sequence ID" value="CAG8526972.1"/>
    <property type="molecule type" value="Genomic_DNA"/>
</dbReference>
<protein>
    <submittedName>
        <fullName evidence="1">12629_t:CDS:1</fullName>
    </submittedName>
</protein>
<name>A0ACA9LF22_9GLOM</name>
<evidence type="ECO:0000313" key="2">
    <source>
        <dbReference type="Proteomes" id="UP000789920"/>
    </source>
</evidence>
<sequence length="334" mass="38251">MITNAAPTETLFPDFFSLNPKVRRKNSPSTRSGDRHKKTSKTRYREKVLIQELETLGFVCKRNQQFTQGQYLLAHLIMRQRRRLEQLLAGQPRLIRRFLAEIKASFQALRVYDRPDEPGRRSLACLAFTHPVVLSKVQGCILDFDPNKKLANGEYKLPSEKLRQELTVLVRKYHIPAYWQTPTPGNSHIPWPKKTHEAKGFKIYHPASGYSVGDGLGPGRVEASEKVLNTIFLSRSKNSVVKTAKNYPKPNHPKQNPLVIKPGERKQVRAKIVDLIADFRAMKNGTTYHKVRFCLDKQVGDCFLSYHREQCLGPLQSQLDKYCDLTLRGGQSLT</sequence>
<evidence type="ECO:0000313" key="1">
    <source>
        <dbReference type="EMBL" id="CAG8526972.1"/>
    </source>
</evidence>
<gene>
    <name evidence="1" type="ORF">RPERSI_LOCUS2964</name>
</gene>
<comment type="caution">
    <text evidence="1">The sequence shown here is derived from an EMBL/GenBank/DDBJ whole genome shotgun (WGS) entry which is preliminary data.</text>
</comment>
<accession>A0ACA9LF22</accession>
<organism evidence="1 2">
    <name type="scientific">Racocetra persica</name>
    <dbReference type="NCBI Taxonomy" id="160502"/>
    <lineage>
        <taxon>Eukaryota</taxon>
        <taxon>Fungi</taxon>
        <taxon>Fungi incertae sedis</taxon>
        <taxon>Mucoromycota</taxon>
        <taxon>Glomeromycotina</taxon>
        <taxon>Glomeromycetes</taxon>
        <taxon>Diversisporales</taxon>
        <taxon>Gigasporaceae</taxon>
        <taxon>Racocetra</taxon>
    </lineage>
</organism>
<keyword evidence="2" id="KW-1185">Reference proteome</keyword>